<reference evidence="4 6" key="1">
    <citation type="submission" date="2018-06" db="EMBL/GenBank/DDBJ databases">
        <authorList>
            <consortium name="Pathogen Informatics"/>
            <person name="Doyle S."/>
        </authorList>
    </citation>
    <scope>NUCLEOTIDE SEQUENCE [LARGE SCALE GENOMIC DNA]</scope>
    <source>
        <strain evidence="4 6">NCTC10597</strain>
    </source>
</reference>
<evidence type="ECO:0000313" key="4">
    <source>
        <dbReference type="EMBL" id="STX10265.1"/>
    </source>
</evidence>
<dbReference type="InterPro" id="IPR002053">
    <property type="entry name" value="Glyco_hydro_25"/>
</dbReference>
<feature type="signal peptide" evidence="2">
    <location>
        <begin position="1"/>
        <end position="27"/>
    </location>
</feature>
<evidence type="ECO:0000313" key="7">
    <source>
        <dbReference type="Proteomes" id="UP000294641"/>
    </source>
</evidence>
<evidence type="ECO:0000259" key="3">
    <source>
        <dbReference type="Pfam" id="PF19087"/>
    </source>
</evidence>
<name>A0A8B4QC66_9BACL</name>
<dbReference type="Proteomes" id="UP000254330">
    <property type="component" value="Unassembled WGS sequence"/>
</dbReference>
<dbReference type="GO" id="GO:0016998">
    <property type="term" value="P:cell wall macromolecule catabolic process"/>
    <property type="evidence" value="ECO:0007669"/>
    <property type="project" value="InterPro"/>
</dbReference>
<gene>
    <name evidence="4" type="primary">lyc</name>
    <name evidence="5" type="ORF">DFR61_10838</name>
    <name evidence="4" type="ORF">NCTC10597_01983</name>
</gene>
<comment type="similarity">
    <text evidence="1">Belongs to the glycosyl hydrolase 25 family.</text>
</comment>
<dbReference type="PANTHER" id="PTHR34135">
    <property type="entry name" value="LYSOZYME"/>
    <property type="match status" value="1"/>
</dbReference>
<keyword evidence="4" id="KW-0326">Glycosidase</keyword>
<keyword evidence="2" id="KW-0732">Signal</keyword>
<proteinExistence type="inferred from homology"/>
<evidence type="ECO:0000313" key="6">
    <source>
        <dbReference type="Proteomes" id="UP000254330"/>
    </source>
</evidence>
<keyword evidence="4" id="KW-0378">Hydrolase</keyword>
<feature type="domain" description="DUF5776" evidence="3">
    <location>
        <begin position="259"/>
        <end position="326"/>
    </location>
</feature>
<dbReference type="Pfam" id="PF01183">
    <property type="entry name" value="Glyco_hydro_25"/>
    <property type="match status" value="1"/>
</dbReference>
<reference evidence="5 7" key="2">
    <citation type="submission" date="2019-03" db="EMBL/GenBank/DDBJ databases">
        <title>Genomic Encyclopedia of Type Strains, Phase IV (KMG-IV): sequencing the most valuable type-strain genomes for metagenomic binning, comparative biology and taxonomic classification.</title>
        <authorList>
            <person name="Goeker M."/>
        </authorList>
    </citation>
    <scope>NUCLEOTIDE SEQUENCE [LARGE SCALE GENOMIC DNA]</scope>
    <source>
        <strain evidence="5 7">DSM 20580</strain>
    </source>
</reference>
<dbReference type="InterPro" id="IPR044081">
    <property type="entry name" value="DUF5776"/>
</dbReference>
<evidence type="ECO:0000313" key="5">
    <source>
        <dbReference type="EMBL" id="TDR40526.1"/>
    </source>
</evidence>
<dbReference type="RefSeq" id="WP_109349018.1">
    <property type="nucleotide sequence ID" value="NZ_BJUE01000004.1"/>
</dbReference>
<keyword evidence="7" id="KW-1185">Reference proteome</keyword>
<evidence type="ECO:0000256" key="2">
    <source>
        <dbReference type="SAM" id="SignalP"/>
    </source>
</evidence>
<dbReference type="Gene3D" id="3.20.20.80">
    <property type="entry name" value="Glycosidases"/>
    <property type="match status" value="1"/>
</dbReference>
<dbReference type="GO" id="GO:0009253">
    <property type="term" value="P:peptidoglycan catabolic process"/>
    <property type="evidence" value="ECO:0007669"/>
    <property type="project" value="InterPro"/>
</dbReference>
<dbReference type="GO" id="GO:0016052">
    <property type="term" value="P:carbohydrate catabolic process"/>
    <property type="evidence" value="ECO:0007669"/>
    <property type="project" value="TreeGrafter"/>
</dbReference>
<dbReference type="GO" id="GO:0003796">
    <property type="term" value="F:lysozyme activity"/>
    <property type="evidence" value="ECO:0007669"/>
    <property type="project" value="UniProtKB-EC"/>
</dbReference>
<dbReference type="EMBL" id="UGNP01000001">
    <property type="protein sequence ID" value="STX10265.1"/>
    <property type="molecule type" value="Genomic_DNA"/>
</dbReference>
<evidence type="ECO:0000256" key="1">
    <source>
        <dbReference type="ARBA" id="ARBA00010646"/>
    </source>
</evidence>
<organism evidence="4 6">
    <name type="scientific">Kurthia zopfii</name>
    <dbReference type="NCBI Taxonomy" id="1650"/>
    <lineage>
        <taxon>Bacteria</taxon>
        <taxon>Bacillati</taxon>
        <taxon>Bacillota</taxon>
        <taxon>Bacilli</taxon>
        <taxon>Bacillales</taxon>
        <taxon>Caryophanaceae</taxon>
        <taxon>Kurthia</taxon>
    </lineage>
</organism>
<accession>A0A8B4QC66</accession>
<dbReference type="EC" id="3.2.1.17" evidence="4"/>
<dbReference type="PROSITE" id="PS51904">
    <property type="entry name" value="GLYCOSYL_HYDROL_F25_2"/>
    <property type="match status" value="1"/>
</dbReference>
<dbReference type="Pfam" id="PF19087">
    <property type="entry name" value="DUF5776"/>
    <property type="match status" value="3"/>
</dbReference>
<protein>
    <submittedName>
        <fullName evidence="4">Autolytic lysozyme</fullName>
        <ecNumber evidence="4">3.2.1.17</ecNumber>
    </submittedName>
    <submittedName>
        <fullName evidence="5">GH25 family lysozyme M1 (1,4-beta-N-acetylmuramidase)</fullName>
    </submittedName>
</protein>
<dbReference type="Proteomes" id="UP000294641">
    <property type="component" value="Unassembled WGS sequence"/>
</dbReference>
<dbReference type="PANTHER" id="PTHR34135:SF1">
    <property type="entry name" value="GLYCOSYL HYDROLASE FAMILY 25"/>
    <property type="match status" value="1"/>
</dbReference>
<dbReference type="InterPro" id="IPR017853">
    <property type="entry name" value="GH"/>
</dbReference>
<dbReference type="SUPFAM" id="SSF51445">
    <property type="entry name" value="(Trans)glycosidases"/>
    <property type="match status" value="1"/>
</dbReference>
<feature type="domain" description="DUF5776" evidence="3">
    <location>
        <begin position="338"/>
        <end position="402"/>
    </location>
</feature>
<dbReference type="AlphaFoldDB" id="A0A8B4QC66"/>
<dbReference type="EMBL" id="SNZG01000008">
    <property type="protein sequence ID" value="TDR40526.1"/>
    <property type="molecule type" value="Genomic_DNA"/>
</dbReference>
<sequence>MKKILMLLFILSLSVVFGLAFTNEAKAYENTAKPESTVPWEYPSNKLLQKQSADAPLIADISKWQGNIDWDKAAAALDLVIIRTQDGISVEDYMHKSYESAAKRQDLPFGVYSFVRAGTPAEARAEARAFYNRASKNTEFYVLDVEVKTNKNGYSMRRVVNEYVKELRELTDKKIGLYVANHLYSSFNLDTSKFEFVWIPRYGYTSPAYNHQLWQYTSSGRVPGINGNVDLNRLANGTKLEFFTNKISQTSNSELVKKYYVMNPKYVILKKKVKAYKKRDLVSKNYKKTYAEGSVLKVEKITKSSAGTPRLELSNGLFVTASKALVLKTTAAKAEGFYTADDKVKKIITKKELYIYDSSTSNRKPEKIPQYTIFNVNKVVYNGSGQNRFQILSGKFVSASKNDVIEAPSTIENYYRDVTHHLQTKKKMKMYETLMFGEENDDNAENKPVDVAIGTNIQVVGIEYNKLGYPRFRLDNGKYVSAKKTLYKEIPWYEQ</sequence>
<dbReference type="OrthoDB" id="9802228at2"/>
<dbReference type="CDD" id="cd06523">
    <property type="entry name" value="GH25_PlyB-like"/>
    <property type="match status" value="1"/>
</dbReference>
<comment type="caution">
    <text evidence="4">The sequence shown here is derived from an EMBL/GenBank/DDBJ whole genome shotgun (WGS) entry which is preliminary data.</text>
</comment>
<feature type="chain" id="PRO_5032605554" evidence="2">
    <location>
        <begin position="28"/>
        <end position="495"/>
    </location>
</feature>
<feature type="domain" description="DUF5776" evidence="3">
    <location>
        <begin position="414"/>
        <end position="485"/>
    </location>
</feature>